<dbReference type="GO" id="GO:0005096">
    <property type="term" value="F:GTPase activator activity"/>
    <property type="evidence" value="ECO:0007669"/>
    <property type="project" value="UniProtKB-UniRule"/>
</dbReference>
<dbReference type="Pfam" id="PF00996">
    <property type="entry name" value="GDI"/>
    <property type="match status" value="2"/>
</dbReference>
<keyword evidence="7" id="KW-1185">Reference proteome</keyword>
<dbReference type="PANTHER" id="PTHR11787:SF4">
    <property type="entry name" value="CHM, RAB ESCORT PROTEIN 1"/>
    <property type="match status" value="1"/>
</dbReference>
<sequence length="530" mass="59046">MATLEETDFDVIVLGTGLPESITAGALARAGKKVLHIDSSELYGGNWSVYDIKNMLKWVERCNQASGDAAEQPSSNNDNEATIQYASSYLSNYRNVTARVGKDQQEEDISTEDLDKVLSSDFLDSITPDASSKQTLAKMLKKSRSYNLDLTPKLLSCKSELVEVLIRSGVGRYLEFKGVDELCLFQNGKLERVPSSKEDVFNNQAITLIDKRKLMRFLTFAVDYQEKPEVMEGFADKPYSQFLEEKFKIFGQLREAIIYAIAIADAQVDTRTALERTQTFVRSMGRFTKGGYLCPLYGGASEIAQAFCRVCAVFGGIYILNQQLASFTMEDGRCTGIVTQDGQKFNSEWIISGLDYLNKQWLPNKDEYESWVSRAVIVSDKPLVSLEEEALCYSVFPPGSDAGNQDAPIYVIHQSAETMACPKGEYVTYLWKVGDSDASSELQSAVDLLVPEDGHVKLSVFYQQRCRQVDLDSQNWHLPANVIPCSDPNGSLDFNAASNEATAAFFKCVPADTPFMPAQEEEEEVAEDDY</sequence>
<evidence type="ECO:0000256" key="5">
    <source>
        <dbReference type="PIRNR" id="PIRNR016550"/>
    </source>
</evidence>
<comment type="function">
    <text evidence="5">Substrate-binding subunit of the Rab geranylgeranyltransferase (GGTase) complex. Binds unprenylated Rab proteins.</text>
</comment>
<dbReference type="OrthoDB" id="9446342at2759"/>
<dbReference type="PIRSF" id="PIRSF016550">
    <property type="entry name" value="Rab_ger_ger_transf_A_euk"/>
    <property type="match status" value="1"/>
</dbReference>
<dbReference type="GO" id="GO:0016740">
    <property type="term" value="F:transferase activity"/>
    <property type="evidence" value="ECO:0007669"/>
    <property type="project" value="UniProtKB-KW"/>
</dbReference>
<gene>
    <name evidence="6" type="ORF">LCOR_07744.1</name>
</gene>
<proteinExistence type="inferred from homology"/>
<dbReference type="PRINTS" id="PR00891">
    <property type="entry name" value="RABGDIREP"/>
</dbReference>
<dbReference type="GO" id="GO:0005829">
    <property type="term" value="C:cytosol"/>
    <property type="evidence" value="ECO:0007669"/>
    <property type="project" value="TreeGrafter"/>
</dbReference>
<evidence type="ECO:0000313" key="7">
    <source>
        <dbReference type="Proteomes" id="UP000027586"/>
    </source>
</evidence>
<name>A0A068S408_9FUNG</name>
<dbReference type="EMBL" id="CBTN010000040">
    <property type="protein sequence ID" value="CDH56730.1"/>
    <property type="molecule type" value="Genomic_DNA"/>
</dbReference>
<evidence type="ECO:0000313" key="6">
    <source>
        <dbReference type="EMBL" id="CDH56730.1"/>
    </source>
</evidence>
<comment type="caution">
    <text evidence="6">The sequence shown here is derived from an EMBL/GenBank/DDBJ whole genome shotgun (WGS) entry which is preliminary data.</text>
</comment>
<dbReference type="PANTHER" id="PTHR11787">
    <property type="entry name" value="RAB GDP-DISSOCIATION INHIBITOR"/>
    <property type="match status" value="1"/>
</dbReference>
<protein>
    <recommendedName>
        <fullName evidence="5">Rab escort protein 1</fullName>
    </recommendedName>
</protein>
<accession>A0A068S408</accession>
<dbReference type="InterPro" id="IPR018203">
    <property type="entry name" value="GDP_dissociation_inhibitor"/>
</dbReference>
<dbReference type="GO" id="GO:0005092">
    <property type="term" value="F:GDP-dissociation inhibitor activity"/>
    <property type="evidence" value="ECO:0007669"/>
    <property type="project" value="InterPro"/>
</dbReference>
<comment type="similarity">
    <text evidence="2 5">Belongs to the Rab GDI family.</text>
</comment>
<comment type="subcellular location">
    <subcellularLocation>
        <location evidence="1 5">Cytoplasm</location>
    </subcellularLocation>
</comment>
<dbReference type="GO" id="GO:0007264">
    <property type="term" value="P:small GTPase-mediated signal transduction"/>
    <property type="evidence" value="ECO:0007669"/>
    <property type="project" value="UniProtKB-UniRule"/>
</dbReference>
<reference evidence="6" key="1">
    <citation type="submission" date="2013-08" db="EMBL/GenBank/DDBJ databases">
        <title>Gene expansion shapes genome architecture in the human pathogen Lichtheimia corymbifera: an evolutionary genomics analysis in the ancient terrestrial Mucorales (Mucoromycotina).</title>
        <authorList>
            <person name="Schwartze V.U."/>
            <person name="Winter S."/>
            <person name="Shelest E."/>
            <person name="Marcet-Houben M."/>
            <person name="Horn F."/>
            <person name="Wehner S."/>
            <person name="Hoffmann K."/>
            <person name="Riege K."/>
            <person name="Sammeth M."/>
            <person name="Nowrousian M."/>
            <person name="Valiante V."/>
            <person name="Linde J."/>
            <person name="Jacobsen I.D."/>
            <person name="Marz M."/>
            <person name="Brakhage A.A."/>
            <person name="Gabaldon T."/>
            <person name="Bocker S."/>
            <person name="Voigt K."/>
        </authorList>
    </citation>
    <scope>NUCLEOTIDE SEQUENCE [LARGE SCALE GENOMIC DNA]</scope>
    <source>
        <strain evidence="6">FSU 9682</strain>
    </source>
</reference>
<dbReference type="VEuPathDB" id="FungiDB:LCOR_07744.1"/>
<dbReference type="Gene3D" id="3.50.50.60">
    <property type="entry name" value="FAD/NAD(P)-binding domain"/>
    <property type="match status" value="1"/>
</dbReference>
<dbReference type="AlphaFoldDB" id="A0A068S408"/>
<dbReference type="GO" id="GO:0006886">
    <property type="term" value="P:intracellular protein transport"/>
    <property type="evidence" value="ECO:0007669"/>
    <property type="project" value="InterPro"/>
</dbReference>
<dbReference type="Gene3D" id="3.30.519.10">
    <property type="entry name" value="Guanine Nucleotide Dissociation Inhibitor, domain 2"/>
    <property type="match status" value="1"/>
</dbReference>
<keyword evidence="4 5" id="KW-0963">Cytoplasm</keyword>
<evidence type="ECO:0000256" key="2">
    <source>
        <dbReference type="ARBA" id="ARBA00005593"/>
    </source>
</evidence>
<dbReference type="InterPro" id="IPR001738">
    <property type="entry name" value="Rab_escort"/>
</dbReference>
<keyword evidence="3 5" id="KW-0343">GTPase activation</keyword>
<organism evidence="6 7">
    <name type="scientific">Lichtheimia corymbifera JMRC:FSU:9682</name>
    <dbReference type="NCBI Taxonomy" id="1263082"/>
    <lineage>
        <taxon>Eukaryota</taxon>
        <taxon>Fungi</taxon>
        <taxon>Fungi incertae sedis</taxon>
        <taxon>Mucoromycota</taxon>
        <taxon>Mucoromycotina</taxon>
        <taxon>Mucoromycetes</taxon>
        <taxon>Mucorales</taxon>
        <taxon>Lichtheimiaceae</taxon>
        <taxon>Lichtheimia</taxon>
    </lineage>
</organism>
<dbReference type="GO" id="GO:0016192">
    <property type="term" value="P:vesicle-mediated transport"/>
    <property type="evidence" value="ECO:0007669"/>
    <property type="project" value="TreeGrafter"/>
</dbReference>
<dbReference type="GO" id="GO:0005968">
    <property type="term" value="C:Rab-protein geranylgeranyltransferase complex"/>
    <property type="evidence" value="ECO:0007669"/>
    <property type="project" value="UniProtKB-UniRule"/>
</dbReference>
<evidence type="ECO:0000256" key="4">
    <source>
        <dbReference type="ARBA" id="ARBA00022490"/>
    </source>
</evidence>
<dbReference type="Gene3D" id="1.10.405.10">
    <property type="entry name" value="Guanine Nucleotide Dissociation Inhibitor, domain 1"/>
    <property type="match status" value="1"/>
</dbReference>
<dbReference type="SUPFAM" id="SSF54373">
    <property type="entry name" value="FAD-linked reductases, C-terminal domain"/>
    <property type="match status" value="1"/>
</dbReference>
<dbReference type="SUPFAM" id="SSF51905">
    <property type="entry name" value="FAD/NAD(P)-binding domain"/>
    <property type="match status" value="1"/>
</dbReference>
<evidence type="ECO:0000256" key="1">
    <source>
        <dbReference type="ARBA" id="ARBA00004496"/>
    </source>
</evidence>
<dbReference type="FunFam" id="1.10.405.10:FF:000003">
    <property type="entry name" value="Rab proteins geranylgeranyltransferase component A"/>
    <property type="match status" value="1"/>
</dbReference>
<dbReference type="STRING" id="1263082.A0A068S408"/>
<dbReference type="GO" id="GO:0005634">
    <property type="term" value="C:nucleus"/>
    <property type="evidence" value="ECO:0007669"/>
    <property type="project" value="TreeGrafter"/>
</dbReference>
<dbReference type="Proteomes" id="UP000027586">
    <property type="component" value="Unassembled WGS sequence"/>
</dbReference>
<evidence type="ECO:0000256" key="3">
    <source>
        <dbReference type="ARBA" id="ARBA00022468"/>
    </source>
</evidence>
<dbReference type="InterPro" id="IPR036188">
    <property type="entry name" value="FAD/NAD-bd_sf"/>
</dbReference>